<dbReference type="Proteomes" id="UP000006729">
    <property type="component" value="Chromosome 3"/>
</dbReference>
<name>A0ACC0TA75_POPTR</name>
<organism evidence="1 2">
    <name type="scientific">Populus trichocarpa</name>
    <name type="common">Western balsam poplar</name>
    <name type="synonym">Populus balsamifera subsp. trichocarpa</name>
    <dbReference type="NCBI Taxonomy" id="3694"/>
    <lineage>
        <taxon>Eukaryota</taxon>
        <taxon>Viridiplantae</taxon>
        <taxon>Streptophyta</taxon>
        <taxon>Embryophyta</taxon>
        <taxon>Tracheophyta</taxon>
        <taxon>Spermatophyta</taxon>
        <taxon>Magnoliopsida</taxon>
        <taxon>eudicotyledons</taxon>
        <taxon>Gunneridae</taxon>
        <taxon>Pentapetalae</taxon>
        <taxon>rosids</taxon>
        <taxon>fabids</taxon>
        <taxon>Malpighiales</taxon>
        <taxon>Salicaceae</taxon>
        <taxon>Saliceae</taxon>
        <taxon>Populus</taxon>
    </lineage>
</organism>
<dbReference type="EMBL" id="CM009292">
    <property type="protein sequence ID" value="KAI9398435.1"/>
    <property type="molecule type" value="Genomic_DNA"/>
</dbReference>
<proteinExistence type="predicted"/>
<reference evidence="1 2" key="1">
    <citation type="journal article" date="2006" name="Science">
        <title>The genome of black cottonwood, Populus trichocarpa (Torr. &amp; Gray).</title>
        <authorList>
            <person name="Tuskan G.A."/>
            <person name="Difazio S."/>
            <person name="Jansson S."/>
            <person name="Bohlmann J."/>
            <person name="Grigoriev I."/>
            <person name="Hellsten U."/>
            <person name="Putnam N."/>
            <person name="Ralph S."/>
            <person name="Rombauts S."/>
            <person name="Salamov A."/>
            <person name="Schein J."/>
            <person name="Sterck L."/>
            <person name="Aerts A."/>
            <person name="Bhalerao R.R."/>
            <person name="Bhalerao R.P."/>
            <person name="Blaudez D."/>
            <person name="Boerjan W."/>
            <person name="Brun A."/>
            <person name="Brunner A."/>
            <person name="Busov V."/>
            <person name="Campbell M."/>
            <person name="Carlson J."/>
            <person name="Chalot M."/>
            <person name="Chapman J."/>
            <person name="Chen G.L."/>
            <person name="Cooper D."/>
            <person name="Coutinho P.M."/>
            <person name="Couturier J."/>
            <person name="Covert S."/>
            <person name="Cronk Q."/>
            <person name="Cunningham R."/>
            <person name="Davis J."/>
            <person name="Degroeve S."/>
            <person name="Dejardin A."/>
            <person name="Depamphilis C."/>
            <person name="Detter J."/>
            <person name="Dirks B."/>
            <person name="Dubchak I."/>
            <person name="Duplessis S."/>
            <person name="Ehlting J."/>
            <person name="Ellis B."/>
            <person name="Gendler K."/>
            <person name="Goodstein D."/>
            <person name="Gribskov M."/>
            <person name="Grimwood J."/>
            <person name="Groover A."/>
            <person name="Gunter L."/>
            <person name="Hamberger B."/>
            <person name="Heinze B."/>
            <person name="Helariutta Y."/>
            <person name="Henrissat B."/>
            <person name="Holligan D."/>
            <person name="Holt R."/>
            <person name="Huang W."/>
            <person name="Islam-Faridi N."/>
            <person name="Jones S."/>
            <person name="Jones-Rhoades M."/>
            <person name="Jorgensen R."/>
            <person name="Joshi C."/>
            <person name="Kangasjarvi J."/>
            <person name="Karlsson J."/>
            <person name="Kelleher C."/>
            <person name="Kirkpatrick R."/>
            <person name="Kirst M."/>
            <person name="Kohler A."/>
            <person name="Kalluri U."/>
            <person name="Larimer F."/>
            <person name="Leebens-Mack J."/>
            <person name="Leple J.C."/>
            <person name="Locascio P."/>
            <person name="Lou Y."/>
            <person name="Lucas S."/>
            <person name="Martin F."/>
            <person name="Montanini B."/>
            <person name="Napoli C."/>
            <person name="Nelson D.R."/>
            <person name="Nelson C."/>
            <person name="Nieminen K."/>
            <person name="Nilsson O."/>
            <person name="Pereda V."/>
            <person name="Peter G."/>
            <person name="Philippe R."/>
            <person name="Pilate G."/>
            <person name="Poliakov A."/>
            <person name="Razumovskaya J."/>
            <person name="Richardson P."/>
            <person name="Rinaldi C."/>
            <person name="Ritland K."/>
            <person name="Rouze P."/>
            <person name="Ryaboy D."/>
            <person name="Schmutz J."/>
            <person name="Schrader J."/>
            <person name="Segerman B."/>
            <person name="Shin H."/>
            <person name="Siddiqui A."/>
            <person name="Sterky F."/>
            <person name="Terry A."/>
            <person name="Tsai C.J."/>
            <person name="Uberbacher E."/>
            <person name="Unneberg P."/>
            <person name="Vahala J."/>
            <person name="Wall K."/>
            <person name="Wessler S."/>
            <person name="Yang G."/>
            <person name="Yin T."/>
            <person name="Douglas C."/>
            <person name="Marra M."/>
            <person name="Sandberg G."/>
            <person name="Van de Peer Y."/>
            <person name="Rokhsar D."/>
        </authorList>
    </citation>
    <scope>NUCLEOTIDE SEQUENCE [LARGE SCALE GENOMIC DNA]</scope>
    <source>
        <strain evidence="2">cv. Nisqually</strain>
    </source>
</reference>
<protein>
    <submittedName>
        <fullName evidence="1">Uncharacterized protein</fullName>
    </submittedName>
</protein>
<sequence>MSRRDPLYVQINEKLGDLPSSHSTCSIFKVPSRLRHVNERAFEPEILSIGPYHRGKDKLKMMEEHKKRYLQKLLQRRGESSVERYVTAMTGLEGIARQFYDHSVVSLGQDEFVEMLLLDGCFIVELIRKYNNIPGVRDDNDPVFEVSWILSSIETDMFLLENQLPFSVLWELFTMTSEVQNEDFFGMALSFCQRIFPGSGNHSIPENYTCKHLLDILYHIGYQTPDSTESPKDNDWYFIRNAKELQESGIKFKKREGSRRLFDVVFLENGTIEIPCLKIYDTTESLFRNLVAYEQCSRCKHLYVTDYITLMDCLINNQEDVQILRHSGIIENGLGDDGMVCSLFNNLGINVILSHRRYFYYHKVFDGVKEHCNRKRNVWLAKLKHDYFNSPWALLSFLAAVALLLFTLVQTVYTVMSYSKRISVTQIHYKVLSCFK</sequence>
<gene>
    <name evidence="1" type="ORF">POPTR_003G181800v4</name>
</gene>
<comment type="caution">
    <text evidence="1">The sequence shown here is derived from an EMBL/GenBank/DDBJ whole genome shotgun (WGS) entry which is preliminary data.</text>
</comment>
<accession>A0ACC0TA75</accession>
<evidence type="ECO:0000313" key="2">
    <source>
        <dbReference type="Proteomes" id="UP000006729"/>
    </source>
</evidence>
<evidence type="ECO:0000313" key="1">
    <source>
        <dbReference type="EMBL" id="KAI9398435.1"/>
    </source>
</evidence>
<keyword evidence="2" id="KW-1185">Reference proteome</keyword>